<dbReference type="InterPro" id="IPR011333">
    <property type="entry name" value="SKP1/BTB/POZ_sf"/>
</dbReference>
<evidence type="ECO:0000313" key="3">
    <source>
        <dbReference type="Proteomes" id="UP000294933"/>
    </source>
</evidence>
<organism evidence="2 3">
    <name type="scientific">Rickenella mellea</name>
    <dbReference type="NCBI Taxonomy" id="50990"/>
    <lineage>
        <taxon>Eukaryota</taxon>
        <taxon>Fungi</taxon>
        <taxon>Dikarya</taxon>
        <taxon>Basidiomycota</taxon>
        <taxon>Agaricomycotina</taxon>
        <taxon>Agaricomycetes</taxon>
        <taxon>Hymenochaetales</taxon>
        <taxon>Rickenellaceae</taxon>
        <taxon>Rickenella</taxon>
    </lineage>
</organism>
<name>A0A4Y7PQD9_9AGAM</name>
<reference evidence="2 3" key="1">
    <citation type="submission" date="2018-06" db="EMBL/GenBank/DDBJ databases">
        <title>A transcriptomic atlas of mushroom development highlights an independent origin of complex multicellularity.</title>
        <authorList>
            <consortium name="DOE Joint Genome Institute"/>
            <person name="Krizsan K."/>
            <person name="Almasi E."/>
            <person name="Merenyi Z."/>
            <person name="Sahu N."/>
            <person name="Viragh M."/>
            <person name="Koszo T."/>
            <person name="Mondo S."/>
            <person name="Kiss B."/>
            <person name="Balint B."/>
            <person name="Kues U."/>
            <person name="Barry K."/>
            <person name="Hegedus J.C."/>
            <person name="Henrissat B."/>
            <person name="Johnson J."/>
            <person name="Lipzen A."/>
            <person name="Ohm R."/>
            <person name="Nagy I."/>
            <person name="Pangilinan J."/>
            <person name="Yan J."/>
            <person name="Xiong Y."/>
            <person name="Grigoriev I.V."/>
            <person name="Hibbett D.S."/>
            <person name="Nagy L.G."/>
        </authorList>
    </citation>
    <scope>NUCLEOTIDE SEQUENCE [LARGE SCALE GENOMIC DNA]</scope>
    <source>
        <strain evidence="2 3">SZMC22713</strain>
    </source>
</reference>
<dbReference type="AlphaFoldDB" id="A0A4Y7PQD9"/>
<gene>
    <name evidence="2" type="ORF">BD410DRAFT_843800</name>
</gene>
<dbReference type="SMART" id="SM00225">
    <property type="entry name" value="BTB"/>
    <property type="match status" value="1"/>
</dbReference>
<dbReference type="CDD" id="cd18186">
    <property type="entry name" value="BTB_POZ_ZBTB_KLHL-like"/>
    <property type="match status" value="1"/>
</dbReference>
<dbReference type="PROSITE" id="PS50097">
    <property type="entry name" value="BTB"/>
    <property type="match status" value="1"/>
</dbReference>
<dbReference type="Proteomes" id="UP000294933">
    <property type="component" value="Unassembled WGS sequence"/>
</dbReference>
<proteinExistence type="predicted"/>
<protein>
    <recommendedName>
        <fullName evidence="1">BTB domain-containing protein</fullName>
    </recommendedName>
</protein>
<dbReference type="OrthoDB" id="3027208at2759"/>
<dbReference type="SUPFAM" id="SSF54695">
    <property type="entry name" value="POZ domain"/>
    <property type="match status" value="1"/>
</dbReference>
<dbReference type="EMBL" id="ML170225">
    <property type="protein sequence ID" value="TDL17256.1"/>
    <property type="molecule type" value="Genomic_DNA"/>
</dbReference>
<evidence type="ECO:0000259" key="1">
    <source>
        <dbReference type="PROSITE" id="PS50097"/>
    </source>
</evidence>
<dbReference type="VEuPathDB" id="FungiDB:BD410DRAFT_843800"/>
<dbReference type="STRING" id="50990.A0A4Y7PQD9"/>
<evidence type="ECO:0000313" key="2">
    <source>
        <dbReference type="EMBL" id="TDL17256.1"/>
    </source>
</evidence>
<dbReference type="InterPro" id="IPR000210">
    <property type="entry name" value="BTB/POZ_dom"/>
</dbReference>
<dbReference type="Gene3D" id="3.30.710.10">
    <property type="entry name" value="Potassium Channel Kv1.1, Chain A"/>
    <property type="match status" value="1"/>
</dbReference>
<accession>A0A4Y7PQD9</accession>
<feature type="domain" description="BTB" evidence="1">
    <location>
        <begin position="25"/>
        <end position="91"/>
    </location>
</feature>
<dbReference type="Pfam" id="PF00651">
    <property type="entry name" value="BTB"/>
    <property type="match status" value="1"/>
</dbReference>
<sequence length="249" mass="28320">MESTNEQPAIDQPDITKGEPWFDDGNVVLIAEGTAFCVHKSQLARRSEVFEGLFAVPHTDSSLQSYENRGVVVLQDKADDLRSLLVALYDGIELRSRRNMNDFPAIAQVARMSHKYMTQSLHQTILRYLITINPVENMRLDEWHSCQKSHGRSSDGESWPYFHPSLMISLAKDIQAEFLLPFAYYRMAIRAAHDNFFVAVNTPARGQLSKSDLIRIMVIQDEFKNRMAAFLVDLMGAQKYVGVGKHGRL</sequence>
<keyword evidence="3" id="KW-1185">Reference proteome</keyword>